<dbReference type="SUPFAM" id="SSF53098">
    <property type="entry name" value="Ribonuclease H-like"/>
    <property type="match status" value="1"/>
</dbReference>
<accession>A0A2H4J564</accession>
<reference evidence="1" key="1">
    <citation type="submission" date="2017-06" db="EMBL/GenBank/DDBJ databases">
        <title>Novel phages from South African skin metaviromes.</title>
        <authorList>
            <person name="van Zyl L.J."/>
            <person name="Abrahams Y."/>
            <person name="Stander E.A."/>
            <person name="Kirby B.M."/>
            <person name="Clavaud C."/>
            <person name="Farcet C."/>
            <person name="Breton L."/>
            <person name="Trindade M.I."/>
        </authorList>
    </citation>
    <scope>NUCLEOTIDE SEQUENCE</scope>
</reference>
<protein>
    <submittedName>
        <fullName evidence="1">Putative RuvC-like protein</fullName>
    </submittedName>
</protein>
<proteinExistence type="predicted"/>
<dbReference type="GO" id="GO:0003676">
    <property type="term" value="F:nucleic acid binding"/>
    <property type="evidence" value="ECO:0007669"/>
    <property type="project" value="InterPro"/>
</dbReference>
<name>A0A2H4J564_9CAUD</name>
<sequence length="188" mass="20813">MRFVGIDPSTKTGFVVIDEHGQVLREKEIKGIGTVDPKRMRTMIEDLMAHIQKEDVIAIEGFGFASQQAVQNGGIGWGIRMALDARKLSYIEVAPNALKKYVGVTGWTGEAGNKKRLTGPEKKKAVKEAVISHYSYKHKSDNVIDAYVLAQIAKDAWTINNGIICPLNEDHGIKYQYEVLDTILKGAI</sequence>
<dbReference type="Gene3D" id="3.30.420.10">
    <property type="entry name" value="Ribonuclease H-like superfamily/Ribonuclease H"/>
    <property type="match status" value="1"/>
</dbReference>
<dbReference type="EMBL" id="MF417886">
    <property type="protein sequence ID" value="ASN69163.1"/>
    <property type="molecule type" value="Genomic_DNA"/>
</dbReference>
<dbReference type="InterPro" id="IPR036397">
    <property type="entry name" value="RNaseH_sf"/>
</dbReference>
<gene>
    <name evidence="1" type="ORF">7F23_50</name>
</gene>
<evidence type="ECO:0000313" key="1">
    <source>
        <dbReference type="EMBL" id="ASN69163.1"/>
    </source>
</evidence>
<organism evidence="1">
    <name type="scientific">uncultured Caudovirales phage</name>
    <dbReference type="NCBI Taxonomy" id="2100421"/>
    <lineage>
        <taxon>Viruses</taxon>
        <taxon>Duplodnaviria</taxon>
        <taxon>Heunggongvirae</taxon>
        <taxon>Uroviricota</taxon>
        <taxon>Caudoviricetes</taxon>
        <taxon>Peduoviridae</taxon>
        <taxon>Maltschvirus</taxon>
        <taxon>Maltschvirus maltsch</taxon>
    </lineage>
</organism>
<dbReference type="InterPro" id="IPR012337">
    <property type="entry name" value="RNaseH-like_sf"/>
</dbReference>